<comment type="caution">
    <text evidence="7">The sequence shown here is derived from an EMBL/GenBank/DDBJ whole genome shotgun (WGS) entry which is preliminary data.</text>
</comment>
<dbReference type="PANTHER" id="PTHR37451">
    <property type="entry name" value="MARVEL DOMAIN"/>
    <property type="match status" value="1"/>
</dbReference>
<name>A0ABR3Y431_9PEZI</name>
<evidence type="ECO:0000256" key="2">
    <source>
        <dbReference type="ARBA" id="ARBA00022692"/>
    </source>
</evidence>
<evidence type="ECO:0000256" key="3">
    <source>
        <dbReference type="ARBA" id="ARBA00022989"/>
    </source>
</evidence>
<keyword evidence="8" id="KW-1185">Reference proteome</keyword>
<evidence type="ECO:0000313" key="7">
    <source>
        <dbReference type="EMBL" id="KAL1883067.1"/>
    </source>
</evidence>
<reference evidence="7 8" key="1">
    <citation type="journal article" date="2024" name="Commun. Biol.">
        <title>Comparative genomic analysis of thermophilic fungi reveals convergent evolutionary adaptations and gene losses.</title>
        <authorList>
            <person name="Steindorff A.S."/>
            <person name="Aguilar-Pontes M.V."/>
            <person name="Robinson A.J."/>
            <person name="Andreopoulos B."/>
            <person name="LaButti K."/>
            <person name="Kuo A."/>
            <person name="Mondo S."/>
            <person name="Riley R."/>
            <person name="Otillar R."/>
            <person name="Haridas S."/>
            <person name="Lipzen A."/>
            <person name="Grimwood J."/>
            <person name="Schmutz J."/>
            <person name="Clum A."/>
            <person name="Reid I.D."/>
            <person name="Moisan M.C."/>
            <person name="Butler G."/>
            <person name="Nguyen T.T.M."/>
            <person name="Dewar K."/>
            <person name="Conant G."/>
            <person name="Drula E."/>
            <person name="Henrissat B."/>
            <person name="Hansel C."/>
            <person name="Singer S."/>
            <person name="Hutchinson M.I."/>
            <person name="de Vries R.P."/>
            <person name="Natvig D.O."/>
            <person name="Powell A.J."/>
            <person name="Tsang A."/>
            <person name="Grigoriev I.V."/>
        </authorList>
    </citation>
    <scope>NUCLEOTIDE SEQUENCE [LARGE SCALE GENOMIC DNA]</scope>
    <source>
        <strain evidence="7 8">ATCC 24622</strain>
    </source>
</reference>
<sequence length="168" mass="18523">MPLTDGIRSSSTVMIVVRSIESILSIVVLGLMAAVSNWYNVETMTATPSEINFLIFVPIWSFISVLYHVLAPGLAPEAYHPIAALVIECLNVVFWFSGFVSLAAFLSKLLFCRGMVCSEAQAGAVFSALQFITWSSTLFFTAKEVFKGRFHKTTASRRNVVQMKETVA</sequence>
<feature type="transmembrane region" description="Helical" evidence="5">
    <location>
        <begin position="51"/>
        <end position="70"/>
    </location>
</feature>
<keyword evidence="4 5" id="KW-0472">Membrane</keyword>
<accession>A0ABR3Y431</accession>
<evidence type="ECO:0000256" key="5">
    <source>
        <dbReference type="SAM" id="Phobius"/>
    </source>
</evidence>
<dbReference type="Pfam" id="PF01284">
    <property type="entry name" value="MARVEL"/>
    <property type="match status" value="1"/>
</dbReference>
<evidence type="ECO:0000313" key="8">
    <source>
        <dbReference type="Proteomes" id="UP001586593"/>
    </source>
</evidence>
<protein>
    <recommendedName>
        <fullName evidence="6">MARVEL domain-containing protein</fullName>
    </recommendedName>
</protein>
<gene>
    <name evidence="7" type="ORF">VTK73DRAFT_9993</name>
</gene>
<evidence type="ECO:0000256" key="1">
    <source>
        <dbReference type="ARBA" id="ARBA00004141"/>
    </source>
</evidence>
<evidence type="ECO:0000259" key="6">
    <source>
        <dbReference type="Pfam" id="PF01284"/>
    </source>
</evidence>
<comment type="subcellular location">
    <subcellularLocation>
        <location evidence="1">Membrane</location>
        <topology evidence="1">Multi-pass membrane protein</topology>
    </subcellularLocation>
</comment>
<dbReference type="InterPro" id="IPR008253">
    <property type="entry name" value="Marvel"/>
</dbReference>
<feature type="domain" description="MARVEL" evidence="6">
    <location>
        <begin position="14"/>
        <end position="140"/>
    </location>
</feature>
<dbReference type="EMBL" id="JAZHXJ010000009">
    <property type="protein sequence ID" value="KAL1883067.1"/>
    <property type="molecule type" value="Genomic_DNA"/>
</dbReference>
<feature type="transmembrane region" description="Helical" evidence="5">
    <location>
        <begin position="82"/>
        <end position="106"/>
    </location>
</feature>
<dbReference type="Proteomes" id="UP001586593">
    <property type="component" value="Unassembled WGS sequence"/>
</dbReference>
<evidence type="ECO:0000256" key="4">
    <source>
        <dbReference type="ARBA" id="ARBA00023136"/>
    </source>
</evidence>
<organism evidence="7 8">
    <name type="scientific">Phialemonium thermophilum</name>
    <dbReference type="NCBI Taxonomy" id="223376"/>
    <lineage>
        <taxon>Eukaryota</taxon>
        <taxon>Fungi</taxon>
        <taxon>Dikarya</taxon>
        <taxon>Ascomycota</taxon>
        <taxon>Pezizomycotina</taxon>
        <taxon>Sordariomycetes</taxon>
        <taxon>Sordariomycetidae</taxon>
        <taxon>Cephalothecales</taxon>
        <taxon>Cephalothecaceae</taxon>
        <taxon>Phialemonium</taxon>
    </lineage>
</organism>
<keyword evidence="3 5" id="KW-1133">Transmembrane helix</keyword>
<keyword evidence="2 5" id="KW-0812">Transmembrane</keyword>
<feature type="transmembrane region" description="Helical" evidence="5">
    <location>
        <begin position="20"/>
        <end position="39"/>
    </location>
</feature>
<proteinExistence type="predicted"/>
<dbReference type="PANTHER" id="PTHR37451:SF5">
    <property type="entry name" value="MARVEL DOMAIN-CONTAINING PROTEIN"/>
    <property type="match status" value="1"/>
</dbReference>